<comment type="caution">
    <text evidence="14">The sequence shown here is derived from an EMBL/GenBank/DDBJ whole genome shotgun (WGS) entry which is preliminary data.</text>
</comment>
<dbReference type="InterPro" id="IPR036942">
    <property type="entry name" value="Beta-barrel_TonB_sf"/>
</dbReference>
<comment type="subcellular location">
    <subcellularLocation>
        <location evidence="1 8">Cell outer membrane</location>
        <topology evidence="1 8">Multi-pass membrane protein</topology>
    </subcellularLocation>
</comment>
<feature type="region of interest" description="Disordered" evidence="10">
    <location>
        <begin position="748"/>
        <end position="768"/>
    </location>
</feature>
<organism evidence="14 15">
    <name type="scientific">Dyella dinghuensis</name>
    <dbReference type="NCBI Taxonomy" id="1920169"/>
    <lineage>
        <taxon>Bacteria</taxon>
        <taxon>Pseudomonadati</taxon>
        <taxon>Pseudomonadota</taxon>
        <taxon>Gammaproteobacteria</taxon>
        <taxon>Lysobacterales</taxon>
        <taxon>Rhodanobacteraceae</taxon>
        <taxon>Dyella</taxon>
    </lineage>
</organism>
<protein>
    <submittedName>
        <fullName evidence="14">TonB-dependent receptor</fullName>
    </submittedName>
</protein>
<sequence>MRHHNTGGRVLMHTTKTSCRGTERGTERFTRPTIKKTLLSLHVAIALTGFAFAGAAVAQTSSTTQSSNVSSSQTSQATQANPPSTKKAVNLEAVTVTGSNIRSVDVEAAQPVVTITAQDIQKQGFATVGQLLQNVSSMSPPDLSRSAPGDLGPNQGGSFIDLRGLGAMRTLVLVDGQRIGAAHGGYTNINVIPTSIVDHIDILATGASAVYGSDAIAGVINIVTKKNFNGVQLDTYDGEYMPHADGRQTQNSFTAGKSNDRGGVVFSASFQNQSAVWADDRSFSAYPYTSQYPYYGLNQTGPQAQILNYPGAATVNGAVQPWVLNAGGNPMNINDYHPYVYPTYAANGNITSLANAGDQNYNPYAGRTNMLLTEDRTKNLYLDAHYKITDNITFKFNYGYNADYETAQSGSPYFYSGMGSNGAYPSVLSEYSYYNPLYGIQPVQFARYAPEDSYISWNDNKNYRYSFGLDGVFSIGEHEFNWDVYTYDSKISGVNTRTGYFNLINVANALGPSFSQGGTVVCGTPGNVIAGCVPINPLAPLTPQELKYIAINSIEHYGSNERAWVADFGGDLAELPGGDLTFSTGVQHRDESGYDSPDPFAYAGYSTDGGVGPNSGSYDLNEAYAEVNAPLLKDLPGAQSLSLDVATRYSHYSNFGSTTNSSFKLTWKPIDDVLVRASYGTGFRAPTVNDLFQGRYPAGTFTDPCDSVYGLSAYGNNALVAQRCLTGYGGIQGVPANFRQTDNTGAPITSPSGEGAEPTTNWTGGNPNLRPETSYNGDVGLVYSPAWLPGFDATVDWWTYNIRNLITGISNDQLIADCYQYSIQSACGQFKRNPTTGQIYDLLNLETNAGWLKERGYDFSFNYRFPETPVGNFKLGMNGTYIAAFNMLPTIGSNVIYMAGNTQNYYTSWRLRDNVTLNWSWHDFGASWTVRYFSPYKVDCAYAPSTGITAFPCTLPNYYAPGVGVVPQTQIPSITFNDLQVYWNAPWHATISLGANDIFNRVSPNVYGGYQSGDTPYDYNSSYDLGRYVYVRYSQKF</sequence>
<evidence type="ECO:0000313" key="14">
    <source>
        <dbReference type="EMBL" id="RUL66319.1"/>
    </source>
</evidence>
<keyword evidence="4 8" id="KW-0812">Transmembrane</keyword>
<keyword evidence="3 8" id="KW-1134">Transmembrane beta strand</keyword>
<dbReference type="PANTHER" id="PTHR47234:SF2">
    <property type="entry name" value="TONB-DEPENDENT RECEPTOR"/>
    <property type="match status" value="1"/>
</dbReference>
<keyword evidence="11" id="KW-1133">Transmembrane helix</keyword>
<name>A0A432LXS8_9GAMM</name>
<keyword evidence="5 9" id="KW-0798">TonB box</keyword>
<dbReference type="Proteomes" id="UP000267077">
    <property type="component" value="Unassembled WGS sequence"/>
</dbReference>
<dbReference type="EMBL" id="RYZR01000003">
    <property type="protein sequence ID" value="RUL66319.1"/>
    <property type="molecule type" value="Genomic_DNA"/>
</dbReference>
<evidence type="ECO:0000256" key="10">
    <source>
        <dbReference type="SAM" id="MobiDB-lite"/>
    </source>
</evidence>
<dbReference type="AlphaFoldDB" id="A0A432LXS8"/>
<feature type="compositionally biased region" description="Low complexity" evidence="10">
    <location>
        <begin position="63"/>
        <end position="81"/>
    </location>
</feature>
<evidence type="ECO:0000259" key="13">
    <source>
        <dbReference type="Pfam" id="PF07715"/>
    </source>
</evidence>
<reference evidence="14 15" key="1">
    <citation type="submission" date="2018-12" db="EMBL/GenBank/DDBJ databases">
        <title>Dyella dinghuensis sp. nov. DHOA06 and Dyella choica sp. nov. 4M-K27, isolated from forest soil.</title>
        <authorList>
            <person name="Qiu L.-H."/>
            <person name="Gao Z.-H."/>
        </authorList>
    </citation>
    <scope>NUCLEOTIDE SEQUENCE [LARGE SCALE GENOMIC DNA]</scope>
    <source>
        <strain evidence="14 15">DHOA06</strain>
    </source>
</reference>
<dbReference type="InterPro" id="IPR012910">
    <property type="entry name" value="Plug_dom"/>
</dbReference>
<evidence type="ECO:0000256" key="11">
    <source>
        <dbReference type="SAM" id="Phobius"/>
    </source>
</evidence>
<dbReference type="SUPFAM" id="SSF56935">
    <property type="entry name" value="Porins"/>
    <property type="match status" value="1"/>
</dbReference>
<dbReference type="Gene3D" id="2.40.170.20">
    <property type="entry name" value="TonB-dependent receptor, beta-barrel domain"/>
    <property type="match status" value="1"/>
</dbReference>
<gene>
    <name evidence="14" type="ORF">EKH79_06495</name>
</gene>
<evidence type="ECO:0000256" key="1">
    <source>
        <dbReference type="ARBA" id="ARBA00004571"/>
    </source>
</evidence>
<evidence type="ECO:0000256" key="2">
    <source>
        <dbReference type="ARBA" id="ARBA00022448"/>
    </source>
</evidence>
<keyword evidence="15" id="KW-1185">Reference proteome</keyword>
<keyword evidence="7 8" id="KW-0998">Cell outer membrane</keyword>
<dbReference type="PROSITE" id="PS52016">
    <property type="entry name" value="TONB_DEPENDENT_REC_3"/>
    <property type="match status" value="1"/>
</dbReference>
<evidence type="ECO:0000256" key="9">
    <source>
        <dbReference type="RuleBase" id="RU003357"/>
    </source>
</evidence>
<evidence type="ECO:0000256" key="4">
    <source>
        <dbReference type="ARBA" id="ARBA00022692"/>
    </source>
</evidence>
<accession>A0A432LXS8</accession>
<evidence type="ECO:0000256" key="7">
    <source>
        <dbReference type="ARBA" id="ARBA00023237"/>
    </source>
</evidence>
<dbReference type="InterPro" id="IPR037066">
    <property type="entry name" value="Plug_dom_sf"/>
</dbReference>
<dbReference type="InterPro" id="IPR039426">
    <property type="entry name" value="TonB-dep_rcpt-like"/>
</dbReference>
<evidence type="ECO:0000256" key="3">
    <source>
        <dbReference type="ARBA" id="ARBA00022452"/>
    </source>
</evidence>
<proteinExistence type="inferred from homology"/>
<dbReference type="Pfam" id="PF07715">
    <property type="entry name" value="Plug"/>
    <property type="match status" value="1"/>
</dbReference>
<feature type="domain" description="TonB-dependent receptor plug" evidence="13">
    <location>
        <begin position="107"/>
        <end position="219"/>
    </location>
</feature>
<keyword evidence="2 8" id="KW-0813">Transport</keyword>
<keyword evidence="6 8" id="KW-0472">Membrane</keyword>
<evidence type="ECO:0000256" key="5">
    <source>
        <dbReference type="ARBA" id="ARBA00023077"/>
    </source>
</evidence>
<evidence type="ECO:0000259" key="12">
    <source>
        <dbReference type="Pfam" id="PF00593"/>
    </source>
</evidence>
<comment type="similarity">
    <text evidence="8 9">Belongs to the TonB-dependent receptor family.</text>
</comment>
<dbReference type="PANTHER" id="PTHR47234">
    <property type="match status" value="1"/>
</dbReference>
<dbReference type="GO" id="GO:0009279">
    <property type="term" value="C:cell outer membrane"/>
    <property type="evidence" value="ECO:0007669"/>
    <property type="project" value="UniProtKB-SubCell"/>
</dbReference>
<keyword evidence="14" id="KW-0675">Receptor</keyword>
<dbReference type="InterPro" id="IPR000531">
    <property type="entry name" value="Beta-barrel_TonB"/>
</dbReference>
<evidence type="ECO:0000256" key="6">
    <source>
        <dbReference type="ARBA" id="ARBA00023136"/>
    </source>
</evidence>
<feature type="domain" description="TonB-dependent receptor-like beta-barrel" evidence="12">
    <location>
        <begin position="559"/>
        <end position="996"/>
    </location>
</feature>
<dbReference type="Gene3D" id="2.170.130.10">
    <property type="entry name" value="TonB-dependent receptor, plug domain"/>
    <property type="match status" value="1"/>
</dbReference>
<dbReference type="Pfam" id="PF00593">
    <property type="entry name" value="TonB_dep_Rec_b-barrel"/>
    <property type="match status" value="1"/>
</dbReference>
<feature type="region of interest" description="Disordered" evidence="10">
    <location>
        <begin position="1"/>
        <end position="28"/>
    </location>
</feature>
<evidence type="ECO:0000256" key="8">
    <source>
        <dbReference type="PROSITE-ProRule" id="PRU01360"/>
    </source>
</evidence>
<feature type="transmembrane region" description="Helical" evidence="11">
    <location>
        <begin position="38"/>
        <end position="58"/>
    </location>
</feature>
<feature type="region of interest" description="Disordered" evidence="10">
    <location>
        <begin position="63"/>
        <end position="86"/>
    </location>
</feature>
<evidence type="ECO:0000313" key="15">
    <source>
        <dbReference type="Proteomes" id="UP000267077"/>
    </source>
</evidence>